<reference evidence="3" key="1">
    <citation type="submission" date="2016-10" db="EMBL/GenBank/DDBJ databases">
        <authorList>
            <person name="Benchimol M."/>
            <person name="Almeida L.G."/>
            <person name="Vasconcelos A.T."/>
            <person name="Perreira-Neves A."/>
            <person name="Rosa I.A."/>
            <person name="Tasca T."/>
            <person name="Bogo M.R."/>
            <person name="de Souza W."/>
        </authorList>
    </citation>
    <scope>NUCLEOTIDE SEQUENCE [LARGE SCALE GENOMIC DNA]</scope>
    <source>
        <strain evidence="3">K</strain>
    </source>
</reference>
<dbReference type="RefSeq" id="XP_068360375.1">
    <property type="nucleotide sequence ID" value="XM_068503870.1"/>
</dbReference>
<evidence type="ECO:0000256" key="1">
    <source>
        <dbReference type="SAM" id="Phobius"/>
    </source>
</evidence>
<comment type="caution">
    <text evidence="3">The sequence shown here is derived from an EMBL/GenBank/DDBJ whole genome shotgun (WGS) entry which is preliminary data.</text>
</comment>
<dbReference type="GeneID" id="94838574"/>
<evidence type="ECO:0000313" key="4">
    <source>
        <dbReference type="Proteomes" id="UP000179807"/>
    </source>
</evidence>
<protein>
    <recommendedName>
        <fullName evidence="5">GOLD domain-containing protein</fullName>
    </recommendedName>
</protein>
<dbReference type="Proteomes" id="UP000179807">
    <property type="component" value="Unassembled WGS sequence"/>
</dbReference>
<feature type="signal peptide" evidence="2">
    <location>
        <begin position="1"/>
        <end position="15"/>
    </location>
</feature>
<dbReference type="EMBL" id="MLAK01000703">
    <property type="protein sequence ID" value="OHT07239.1"/>
    <property type="molecule type" value="Genomic_DNA"/>
</dbReference>
<evidence type="ECO:0000256" key="2">
    <source>
        <dbReference type="SAM" id="SignalP"/>
    </source>
</evidence>
<sequence>MWCFLSTFLVISCIHQDFDIIELKEKALQTSICLNISKRYSFVVFSKFSWSIINYGLVSTQTADKTYAIYFGEHTGILEIQAKANPESRIWFSAFHEACQTEIISNMPSLNGVSPPNKRKNTNFNNQARNACVFYFSPSQNANFSYEIEKKRKFSPKIEIINVNASEKSKLMKNDSKENQIVLNLPVLLKITGDVSFQLHSHELSTEKEDILDFRVDSETGKNEFQIIKPETLNLMSEDEIIAFLSDFFEKSLIILVSLLVIRFSVWYFLKNL</sequence>
<keyword evidence="1" id="KW-1133">Transmembrane helix</keyword>
<keyword evidence="1" id="KW-0472">Membrane</keyword>
<proteinExistence type="predicted"/>
<feature type="chain" id="PRO_5013289398" description="GOLD domain-containing protein" evidence="2">
    <location>
        <begin position="16"/>
        <end position="273"/>
    </location>
</feature>
<organism evidence="3 4">
    <name type="scientific">Tritrichomonas foetus</name>
    <dbReference type="NCBI Taxonomy" id="1144522"/>
    <lineage>
        <taxon>Eukaryota</taxon>
        <taxon>Metamonada</taxon>
        <taxon>Parabasalia</taxon>
        <taxon>Tritrichomonadida</taxon>
        <taxon>Tritrichomonadidae</taxon>
        <taxon>Tritrichomonas</taxon>
    </lineage>
</organism>
<evidence type="ECO:0000313" key="3">
    <source>
        <dbReference type="EMBL" id="OHT07239.1"/>
    </source>
</evidence>
<keyword evidence="1" id="KW-0812">Transmembrane</keyword>
<accession>A0A1J4K778</accession>
<keyword evidence="2" id="KW-0732">Signal</keyword>
<name>A0A1J4K778_9EUKA</name>
<feature type="transmembrane region" description="Helical" evidence="1">
    <location>
        <begin position="252"/>
        <end position="270"/>
    </location>
</feature>
<evidence type="ECO:0008006" key="5">
    <source>
        <dbReference type="Google" id="ProtNLM"/>
    </source>
</evidence>
<gene>
    <name evidence="3" type="ORF">TRFO_24638</name>
</gene>
<dbReference type="VEuPathDB" id="TrichDB:TRFO_24638"/>
<dbReference type="AlphaFoldDB" id="A0A1J4K778"/>
<keyword evidence="4" id="KW-1185">Reference proteome</keyword>